<dbReference type="EMBL" id="CP010411">
    <property type="protein sequence ID" value="ALE09589.1"/>
    <property type="molecule type" value="Genomic_DNA"/>
</dbReference>
<proteinExistence type="predicted"/>
<gene>
    <name evidence="1" type="ORF">RY67_1571</name>
</gene>
<protein>
    <submittedName>
        <fullName evidence="1">Uncharacterized protein</fullName>
    </submittedName>
</protein>
<reference evidence="1 2" key="1">
    <citation type="submission" date="2014-12" db="EMBL/GenBank/DDBJ databases">
        <title>Complete genome sequence of Bifidobacterium longum subsp. infantis BT1.</title>
        <authorList>
            <person name="Kim J.F."/>
            <person name="Kwak M.-J."/>
        </authorList>
    </citation>
    <scope>NUCLEOTIDE SEQUENCE [LARGE SCALE GENOMIC DNA]</scope>
    <source>
        <strain evidence="1 2">BT1</strain>
    </source>
</reference>
<dbReference type="PATRIC" id="fig|1682.24.peg.1531"/>
<name>A0A0M4LVM2_BIFLI</name>
<dbReference type="AlphaFoldDB" id="A0A0M4LVM2"/>
<sequence length="87" mass="9594">MNGLGSNNNRFRIAVYGDRSGGIVRYMFRVSRAAVRSDSYIANTSILFLLFRPSPICTTDIASASQIREILLGGGVYISRMDGTRQT</sequence>
<evidence type="ECO:0000313" key="2">
    <source>
        <dbReference type="Proteomes" id="UP000067206"/>
    </source>
</evidence>
<organism evidence="1 2">
    <name type="scientific">Bifidobacterium longum subsp. infantis</name>
    <dbReference type="NCBI Taxonomy" id="1682"/>
    <lineage>
        <taxon>Bacteria</taxon>
        <taxon>Bacillati</taxon>
        <taxon>Actinomycetota</taxon>
        <taxon>Actinomycetes</taxon>
        <taxon>Bifidobacteriales</taxon>
        <taxon>Bifidobacteriaceae</taxon>
        <taxon>Bifidobacterium</taxon>
    </lineage>
</organism>
<dbReference type="Proteomes" id="UP000067206">
    <property type="component" value="Chromosome"/>
</dbReference>
<evidence type="ECO:0000313" key="1">
    <source>
        <dbReference type="EMBL" id="ALE09589.1"/>
    </source>
</evidence>
<accession>A0A0M4LVM2</accession>